<dbReference type="RefSeq" id="WP_011855464.1">
    <property type="nucleotide sequence ID" value="NZ_JALN02000003.1"/>
</dbReference>
<evidence type="ECO:0000256" key="3">
    <source>
        <dbReference type="PROSITE-ProRule" id="PRU10007"/>
    </source>
</evidence>
<dbReference type="Gene3D" id="3.40.605.10">
    <property type="entry name" value="Aldehyde Dehydrogenase, Chain A, domain 1"/>
    <property type="match status" value="1"/>
</dbReference>
<evidence type="ECO:0000256" key="1">
    <source>
        <dbReference type="ARBA" id="ARBA00009986"/>
    </source>
</evidence>
<dbReference type="PANTHER" id="PTHR11699">
    <property type="entry name" value="ALDEHYDE DEHYDROGENASE-RELATED"/>
    <property type="match status" value="1"/>
</dbReference>
<dbReference type="InterPro" id="IPR016162">
    <property type="entry name" value="Ald_DH_N"/>
</dbReference>
<evidence type="ECO:0000256" key="4">
    <source>
        <dbReference type="RuleBase" id="RU003345"/>
    </source>
</evidence>
<dbReference type="Pfam" id="PF00171">
    <property type="entry name" value="Aldedh"/>
    <property type="match status" value="1"/>
</dbReference>
<keyword evidence="2 4" id="KW-0560">Oxidoreductase</keyword>
<dbReference type="Gene3D" id="3.40.309.10">
    <property type="entry name" value="Aldehyde Dehydrogenase, Chain A, domain 2"/>
    <property type="match status" value="1"/>
</dbReference>
<dbReference type="Proteomes" id="UP000022835">
    <property type="component" value="Unassembled WGS sequence"/>
</dbReference>
<dbReference type="AlphaFoldDB" id="A0A064C941"/>
<feature type="domain" description="Aldehyde dehydrogenase" evidence="5">
    <location>
        <begin position="14"/>
        <end position="474"/>
    </location>
</feature>
<comment type="similarity">
    <text evidence="1 4">Belongs to the aldehyde dehydrogenase family.</text>
</comment>
<accession>A0A064C941</accession>
<dbReference type="FunFam" id="3.40.605.10:FF:000007">
    <property type="entry name" value="NAD/NADP-dependent betaine aldehyde dehydrogenase"/>
    <property type="match status" value="1"/>
</dbReference>
<protein>
    <submittedName>
        <fullName evidence="6">Aldehyde dehydrogenase</fullName>
    </submittedName>
</protein>
<reference evidence="6" key="1">
    <citation type="submission" date="2014-05" db="EMBL/GenBank/DDBJ databases">
        <title>Genome sequence of Mycobacterium aromaticivorans strain JS19b1T (= DSM 45407T).</title>
        <authorList>
            <person name="Kwak Y."/>
            <person name="Park G.-S."/>
            <person name="Li Q.X."/>
            <person name="Lee S.-E."/>
            <person name="Shin J.-H."/>
        </authorList>
    </citation>
    <scope>NUCLEOTIDE SEQUENCE [LARGE SCALE GENOMIC DNA]</scope>
    <source>
        <strain evidence="6">JS19b1</strain>
    </source>
</reference>
<comment type="caution">
    <text evidence="6">The sequence shown here is derived from an EMBL/GenBank/DDBJ whole genome shotgun (WGS) entry which is preliminary data.</text>
</comment>
<dbReference type="eggNOG" id="COG1012">
    <property type="taxonomic scope" value="Bacteria"/>
</dbReference>
<dbReference type="InterPro" id="IPR016161">
    <property type="entry name" value="Ald_DH/histidinol_DH"/>
</dbReference>
<dbReference type="InterPro" id="IPR015590">
    <property type="entry name" value="Aldehyde_DH_dom"/>
</dbReference>
<dbReference type="InterPro" id="IPR016163">
    <property type="entry name" value="Ald_DH_C"/>
</dbReference>
<keyword evidence="7" id="KW-1185">Reference proteome</keyword>
<proteinExistence type="inferred from homology"/>
<sequence>MINANLIIDGREETSDRTIDVVSPADIRVLLGSVPDAAPGQVDEAVAAAAMAFPEWSSRPLEERQGALLAAAGTIHDMIEEYAPILSRENGKILEESHVDLEFASGICGYTAGISAEILADQQIRDTGGTTLIRRRPIGPVAAITPWNFPVVLAFMKLAPALVAGNTVVLKPAANSPLVLAEVVRALQQHFPPGVLNMVTGGDAVGEALVAHPRIRKIGFTGGIDTGRKVMAAAARDIKRVTLELGGNDPAILLDDVDLSPETMRQIVKGAFGTTGQVCFGLKRIYVPTRIHDRFVEAFSAAVDEIVVGPGDDPRVTMGPLNNAQQKNLVEKIVDDARSSGATVTTLGQRLDSAAWDHGHFMMPSVVTAADPRLAIVEEEQFGPVVPVLKYDELDDVIRLVNQSQYGLAASIWTSDEERAFLLGRRFDTGSVFINSHTFTSLDPRAPFGGAKASGLGREFSPASLDSYTELQTISRRIGPPGPPLS</sequence>
<dbReference type="GO" id="GO:0016620">
    <property type="term" value="F:oxidoreductase activity, acting on the aldehyde or oxo group of donors, NAD or NADP as acceptor"/>
    <property type="evidence" value="ECO:0007669"/>
    <property type="project" value="InterPro"/>
</dbReference>
<evidence type="ECO:0000259" key="5">
    <source>
        <dbReference type="Pfam" id="PF00171"/>
    </source>
</evidence>
<organism evidence="6 7">
    <name type="scientific">Mycolicibacterium aromaticivorans JS19b1 = JCM 16368</name>
    <dbReference type="NCBI Taxonomy" id="1440774"/>
    <lineage>
        <taxon>Bacteria</taxon>
        <taxon>Bacillati</taxon>
        <taxon>Actinomycetota</taxon>
        <taxon>Actinomycetes</taxon>
        <taxon>Mycobacteriales</taxon>
        <taxon>Mycobacteriaceae</taxon>
        <taxon>Mycolicibacterium</taxon>
    </lineage>
</organism>
<evidence type="ECO:0000313" key="7">
    <source>
        <dbReference type="Proteomes" id="UP000022835"/>
    </source>
</evidence>
<gene>
    <name evidence="6" type="ORF">Y900_029600</name>
</gene>
<dbReference type="InterPro" id="IPR029510">
    <property type="entry name" value="Ald_DH_CS_GLU"/>
</dbReference>
<dbReference type="SUPFAM" id="SSF53720">
    <property type="entry name" value="ALDH-like"/>
    <property type="match status" value="1"/>
</dbReference>
<evidence type="ECO:0000313" key="6">
    <source>
        <dbReference type="EMBL" id="KDE96795.1"/>
    </source>
</evidence>
<dbReference type="PROSITE" id="PS00687">
    <property type="entry name" value="ALDEHYDE_DEHYDR_GLU"/>
    <property type="match status" value="1"/>
</dbReference>
<dbReference type="CDD" id="cd07106">
    <property type="entry name" value="ALDH_AldA-AAD23400"/>
    <property type="match status" value="1"/>
</dbReference>
<dbReference type="EMBL" id="JALN02000003">
    <property type="protein sequence ID" value="KDE96795.1"/>
    <property type="molecule type" value="Genomic_DNA"/>
</dbReference>
<dbReference type="InterPro" id="IPR044086">
    <property type="entry name" value="LUC3-like"/>
</dbReference>
<evidence type="ECO:0000256" key="2">
    <source>
        <dbReference type="ARBA" id="ARBA00023002"/>
    </source>
</evidence>
<dbReference type="STRING" id="1440774.Y900_029600"/>
<dbReference type="OrthoDB" id="6882680at2"/>
<feature type="active site" evidence="3">
    <location>
        <position position="244"/>
    </location>
</feature>
<name>A0A064C941_9MYCO</name>